<dbReference type="PANTHER" id="PTHR34290:SF2">
    <property type="entry name" value="OS04G0668800 PROTEIN"/>
    <property type="match status" value="1"/>
</dbReference>
<proteinExistence type="predicted"/>
<keyword evidence="3" id="KW-1185">Reference proteome</keyword>
<sequence>MVAICVGEESPATSGRPEVTALQKLNSVIGGWRGIGQPRRGSSRGAWKETADFVWDFSGSAPAIEYQIEDGKLTDSARLTFDVSSATYILTQQLPDGAKRIYRGNWEDDRLVLTAPDEQEDRTYRVTLTLLNEKRTLVLYEVARGTSNVFTRLAEVGYTREGTRLARPGGGQPECIVTGGAGTMQVSYMGETYYAFDDDPAGVIAEAKARLAVTRLEVILFTVSFDTQSGGSTQEGHPLIVRLIVPVSRRSDLPGGDNPFHLQVDDFHAPSRIPSVFDWLAVSELEPDETDNGWTMAAKPDWYYRRSGCNTCKKMDAFLESRGLEAKEVVSAQKARLGPDDALEISRKVQRIVAARGKSVVEIDMKKGEGDEATLLKHLVGKSRFEIEVFFDGDCPLCRREIGMLRRLDRRHKIRFTDIAAADFNPDAIGIDGAVEFDRTPLREHLLLQEWEKPMSHLESTSLDGVHHIAISVEDIASSVDWYRDKFRCEVTYQDDTWAMLQFGNVGLALVLPNQHPPHIGFVTQSALEHGNLKTHRDGTRSVYISDPSGNAVELLDPSSVGDPATTR</sequence>
<evidence type="ECO:0000313" key="2">
    <source>
        <dbReference type="EMBL" id="CAK9095088.1"/>
    </source>
</evidence>
<dbReference type="EMBL" id="CAXAMM010040736">
    <property type="protein sequence ID" value="CAK9095088.1"/>
    <property type="molecule type" value="Genomic_DNA"/>
</dbReference>
<dbReference type="InterPro" id="IPR044691">
    <property type="entry name" value="DCC1_Trx"/>
</dbReference>
<dbReference type="InterPro" id="IPR007263">
    <property type="entry name" value="DCC1-like"/>
</dbReference>
<evidence type="ECO:0000313" key="3">
    <source>
        <dbReference type="Proteomes" id="UP001642464"/>
    </source>
</evidence>
<dbReference type="PANTHER" id="PTHR34290">
    <property type="entry name" value="SI:CH73-390P7.2"/>
    <property type="match status" value="1"/>
</dbReference>
<dbReference type="Pfam" id="PF04134">
    <property type="entry name" value="DCC1-like"/>
    <property type="match status" value="1"/>
</dbReference>
<dbReference type="InterPro" id="IPR029068">
    <property type="entry name" value="Glyas_Bleomycin-R_OHBP_Dase"/>
</dbReference>
<evidence type="ECO:0000256" key="1">
    <source>
        <dbReference type="SAM" id="MobiDB-lite"/>
    </source>
</evidence>
<dbReference type="SUPFAM" id="SSF54593">
    <property type="entry name" value="Glyoxalase/Bleomycin resistance protein/Dihydroxybiphenyl dioxygenase"/>
    <property type="match status" value="1"/>
</dbReference>
<reference evidence="2 3" key="1">
    <citation type="submission" date="2024-02" db="EMBL/GenBank/DDBJ databases">
        <authorList>
            <person name="Chen Y."/>
            <person name="Shah S."/>
            <person name="Dougan E. K."/>
            <person name="Thang M."/>
            <person name="Chan C."/>
        </authorList>
    </citation>
    <scope>NUCLEOTIDE SEQUENCE [LARGE SCALE GENOMIC DNA]</scope>
</reference>
<accession>A0ABP0R3B7</accession>
<dbReference type="Gene3D" id="3.10.180.10">
    <property type="entry name" value="2,3-Dihydroxybiphenyl 1,2-Dioxygenase, domain 1"/>
    <property type="match status" value="1"/>
</dbReference>
<name>A0ABP0R3B7_9DINO</name>
<dbReference type="CDD" id="cd06587">
    <property type="entry name" value="VOC"/>
    <property type="match status" value="1"/>
</dbReference>
<organism evidence="2 3">
    <name type="scientific">Durusdinium trenchii</name>
    <dbReference type="NCBI Taxonomy" id="1381693"/>
    <lineage>
        <taxon>Eukaryota</taxon>
        <taxon>Sar</taxon>
        <taxon>Alveolata</taxon>
        <taxon>Dinophyceae</taxon>
        <taxon>Suessiales</taxon>
        <taxon>Symbiodiniaceae</taxon>
        <taxon>Durusdinium</taxon>
    </lineage>
</organism>
<feature type="region of interest" description="Disordered" evidence="1">
    <location>
        <begin position="549"/>
        <end position="568"/>
    </location>
</feature>
<dbReference type="Proteomes" id="UP001642464">
    <property type="component" value="Unassembled WGS sequence"/>
</dbReference>
<gene>
    <name evidence="2" type="ORF">SCF082_LOCUS44677</name>
</gene>
<protein>
    <submittedName>
        <fullName evidence="2">Chloroplastic</fullName>
    </submittedName>
</protein>
<comment type="caution">
    <text evidence="2">The sequence shown here is derived from an EMBL/GenBank/DDBJ whole genome shotgun (WGS) entry which is preliminary data.</text>
</comment>